<dbReference type="EC" id="2.7.13.3" evidence="2"/>
<dbReference type="InterPro" id="IPR036890">
    <property type="entry name" value="HATPase_C_sf"/>
</dbReference>
<evidence type="ECO:0000256" key="5">
    <source>
        <dbReference type="ARBA" id="ARBA00022741"/>
    </source>
</evidence>
<keyword evidence="10" id="KW-1133">Transmembrane helix</keyword>
<gene>
    <name evidence="12" type="ORF">H9932_13205</name>
</gene>
<reference evidence="12" key="2">
    <citation type="submission" date="2021-04" db="EMBL/GenBank/DDBJ databases">
        <authorList>
            <person name="Gilroy R."/>
        </authorList>
    </citation>
    <scope>NUCLEOTIDE SEQUENCE</scope>
    <source>
        <strain evidence="12">CHK130-7132</strain>
    </source>
</reference>
<dbReference type="AlphaFoldDB" id="A0A9D2TIS3"/>
<comment type="catalytic activity">
    <reaction evidence="1">
        <text>ATP + protein L-histidine = ADP + protein N-phospho-L-histidine.</text>
        <dbReference type="EC" id="2.7.13.3"/>
    </reaction>
</comment>
<keyword evidence="8" id="KW-0902">Two-component regulatory system</keyword>
<reference evidence="12" key="1">
    <citation type="journal article" date="2021" name="PeerJ">
        <title>Extensive microbial diversity within the chicken gut microbiome revealed by metagenomics and culture.</title>
        <authorList>
            <person name="Gilroy R."/>
            <person name="Ravi A."/>
            <person name="Getino M."/>
            <person name="Pursley I."/>
            <person name="Horton D.L."/>
            <person name="Alikhan N.F."/>
            <person name="Baker D."/>
            <person name="Gharbi K."/>
            <person name="Hall N."/>
            <person name="Watson M."/>
            <person name="Adriaenssens E.M."/>
            <person name="Foster-Nyarko E."/>
            <person name="Jarju S."/>
            <person name="Secka A."/>
            <person name="Antonio M."/>
            <person name="Oren A."/>
            <person name="Chaudhuri R.R."/>
            <person name="La Ragione R."/>
            <person name="Hildebrand F."/>
            <person name="Pallen M.J."/>
        </authorList>
    </citation>
    <scope>NUCLEOTIDE SEQUENCE</scope>
    <source>
        <strain evidence="12">CHK130-7132</strain>
    </source>
</reference>
<evidence type="ECO:0000256" key="8">
    <source>
        <dbReference type="ARBA" id="ARBA00023012"/>
    </source>
</evidence>
<evidence type="ECO:0000256" key="1">
    <source>
        <dbReference type="ARBA" id="ARBA00000085"/>
    </source>
</evidence>
<dbReference type="Gene3D" id="3.30.565.10">
    <property type="entry name" value="Histidine kinase-like ATPase, C-terminal domain"/>
    <property type="match status" value="1"/>
</dbReference>
<evidence type="ECO:0000313" key="12">
    <source>
        <dbReference type="EMBL" id="HJC70616.1"/>
    </source>
</evidence>
<keyword evidence="7" id="KW-0067">ATP-binding</keyword>
<organism evidence="12 13">
    <name type="scientific">Candidatus Brachybacterium intestinipullorum</name>
    <dbReference type="NCBI Taxonomy" id="2838512"/>
    <lineage>
        <taxon>Bacteria</taxon>
        <taxon>Bacillati</taxon>
        <taxon>Actinomycetota</taxon>
        <taxon>Actinomycetes</taxon>
        <taxon>Micrococcales</taxon>
        <taxon>Dermabacteraceae</taxon>
        <taxon>Brachybacterium</taxon>
    </lineage>
</organism>
<dbReference type="EMBL" id="DWWC01000275">
    <property type="protein sequence ID" value="HJC70616.1"/>
    <property type="molecule type" value="Genomic_DNA"/>
</dbReference>
<evidence type="ECO:0000256" key="3">
    <source>
        <dbReference type="ARBA" id="ARBA00022553"/>
    </source>
</evidence>
<evidence type="ECO:0000256" key="7">
    <source>
        <dbReference type="ARBA" id="ARBA00022840"/>
    </source>
</evidence>
<feature type="transmembrane region" description="Helical" evidence="10">
    <location>
        <begin position="114"/>
        <end position="135"/>
    </location>
</feature>
<keyword evidence="10" id="KW-0472">Membrane</keyword>
<keyword evidence="5" id="KW-0547">Nucleotide-binding</keyword>
<feature type="domain" description="Signal transduction histidine kinase subgroup 3 dimerisation and phosphoacceptor" evidence="11">
    <location>
        <begin position="196"/>
        <end position="257"/>
    </location>
</feature>
<feature type="transmembrane region" description="Helical" evidence="10">
    <location>
        <begin position="20"/>
        <end position="43"/>
    </location>
</feature>
<proteinExistence type="predicted"/>
<feature type="transmembrane region" description="Helical" evidence="10">
    <location>
        <begin position="142"/>
        <end position="162"/>
    </location>
</feature>
<evidence type="ECO:0000256" key="9">
    <source>
        <dbReference type="SAM" id="MobiDB-lite"/>
    </source>
</evidence>
<keyword evidence="4" id="KW-0808">Transferase</keyword>
<evidence type="ECO:0000313" key="13">
    <source>
        <dbReference type="Proteomes" id="UP000823854"/>
    </source>
</evidence>
<dbReference type="Gene3D" id="1.20.5.1930">
    <property type="match status" value="1"/>
</dbReference>
<evidence type="ECO:0000256" key="6">
    <source>
        <dbReference type="ARBA" id="ARBA00022777"/>
    </source>
</evidence>
<dbReference type="GO" id="GO:0016020">
    <property type="term" value="C:membrane"/>
    <property type="evidence" value="ECO:0007669"/>
    <property type="project" value="InterPro"/>
</dbReference>
<dbReference type="PANTHER" id="PTHR24421">
    <property type="entry name" value="NITRATE/NITRITE SENSOR PROTEIN NARX-RELATED"/>
    <property type="match status" value="1"/>
</dbReference>
<accession>A0A9D2TIS3</accession>
<name>A0A9D2TIS3_9MICO</name>
<feature type="region of interest" description="Disordered" evidence="9">
    <location>
        <begin position="396"/>
        <end position="421"/>
    </location>
</feature>
<keyword evidence="10" id="KW-0812">Transmembrane</keyword>
<protein>
    <recommendedName>
        <fullName evidence="2">histidine kinase</fullName>
        <ecNumber evidence="2">2.7.13.3</ecNumber>
    </recommendedName>
</protein>
<feature type="transmembrane region" description="Helical" evidence="10">
    <location>
        <begin position="74"/>
        <end position="99"/>
    </location>
</feature>
<comment type="caution">
    <text evidence="12">The sequence shown here is derived from an EMBL/GenBank/DDBJ whole genome shotgun (WGS) entry which is preliminary data.</text>
</comment>
<dbReference type="InterPro" id="IPR011712">
    <property type="entry name" value="Sig_transdc_His_kin_sub3_dim/P"/>
</dbReference>
<evidence type="ECO:0000256" key="4">
    <source>
        <dbReference type="ARBA" id="ARBA00022679"/>
    </source>
</evidence>
<dbReference type="InterPro" id="IPR050482">
    <property type="entry name" value="Sensor_HK_TwoCompSys"/>
</dbReference>
<dbReference type="Pfam" id="PF07730">
    <property type="entry name" value="HisKA_3"/>
    <property type="match status" value="1"/>
</dbReference>
<dbReference type="PANTHER" id="PTHR24421:SF10">
    <property type="entry name" value="NITRATE_NITRITE SENSOR PROTEIN NARQ"/>
    <property type="match status" value="1"/>
</dbReference>
<keyword evidence="6 12" id="KW-0418">Kinase</keyword>
<dbReference type="Proteomes" id="UP000823854">
    <property type="component" value="Unassembled WGS sequence"/>
</dbReference>
<evidence type="ECO:0000256" key="2">
    <source>
        <dbReference type="ARBA" id="ARBA00012438"/>
    </source>
</evidence>
<keyword evidence="3" id="KW-0597">Phosphoprotein</keyword>
<evidence type="ECO:0000259" key="11">
    <source>
        <dbReference type="Pfam" id="PF07730"/>
    </source>
</evidence>
<dbReference type="GO" id="GO:0046983">
    <property type="term" value="F:protein dimerization activity"/>
    <property type="evidence" value="ECO:0007669"/>
    <property type="project" value="InterPro"/>
</dbReference>
<dbReference type="GO" id="GO:0005524">
    <property type="term" value="F:ATP binding"/>
    <property type="evidence" value="ECO:0007669"/>
    <property type="project" value="UniProtKB-KW"/>
</dbReference>
<evidence type="ECO:0000256" key="10">
    <source>
        <dbReference type="SAM" id="Phobius"/>
    </source>
</evidence>
<dbReference type="GO" id="GO:0000155">
    <property type="term" value="F:phosphorelay sensor kinase activity"/>
    <property type="evidence" value="ECO:0007669"/>
    <property type="project" value="InterPro"/>
</dbReference>
<sequence length="421" mass="43067">MPADARADAAPPQVTRRDLVIAGIYAALVLVLAASGVGGSGFLGDGPQWSRPVSVALMLAACASLCWRRGRPVVAFCVAGPLAVAEIIGGGQISAYFLLFEALFMPVMHGSRRVARACTGIAIAAGAGAVLAALVSGAPGPVVFLVVMISGLMVSTPLLWGWEVRHHREARRTAEDLAGLEHELAESRAARAVEAERRSIAHDLHDVIAGHLSAVALHSSLAASLEDPAARARSLATSREAAQAALRDLHAMIGVLSDAPSGTLPSATLDWPSLSARLQARDPAAQIGIDPALTDPARVAPAVQAALLRIGAEAVTNAERHGRAPIRLTIALRDGSVRLDLTNARADGKTVGAGLGRAALEHRATAVGGRASSGPVTATDGAPAWQVEAVLPCGTVPADGGPAAEASRSGQLPTTPEVHPR</sequence>